<dbReference type="EMBL" id="AP024444">
    <property type="protein sequence ID" value="BCS20404.1"/>
    <property type="molecule type" value="Genomic_DNA"/>
</dbReference>
<dbReference type="Proteomes" id="UP000654913">
    <property type="component" value="Chromosome 2"/>
</dbReference>
<name>A0A7R7XFN7_9EURO</name>
<feature type="domain" description="DUF7102" evidence="2">
    <location>
        <begin position="527"/>
        <end position="726"/>
    </location>
</feature>
<accession>A0A7R7XFN7</accession>
<gene>
    <name evidence="4" type="ORF">APUU_20836S</name>
</gene>
<dbReference type="GeneID" id="64970409"/>
<feature type="region of interest" description="Disordered" evidence="1">
    <location>
        <begin position="555"/>
        <end position="590"/>
    </location>
</feature>
<organism evidence="4 5">
    <name type="scientific">Aspergillus puulaauensis</name>
    <dbReference type="NCBI Taxonomy" id="1220207"/>
    <lineage>
        <taxon>Eukaryota</taxon>
        <taxon>Fungi</taxon>
        <taxon>Dikarya</taxon>
        <taxon>Ascomycota</taxon>
        <taxon>Pezizomycotina</taxon>
        <taxon>Eurotiomycetes</taxon>
        <taxon>Eurotiomycetidae</taxon>
        <taxon>Eurotiales</taxon>
        <taxon>Aspergillaceae</taxon>
        <taxon>Aspergillus</taxon>
    </lineage>
</organism>
<feature type="compositionally biased region" description="Basic and acidic residues" evidence="1">
    <location>
        <begin position="392"/>
        <end position="404"/>
    </location>
</feature>
<feature type="compositionally biased region" description="Low complexity" evidence="1">
    <location>
        <begin position="567"/>
        <end position="581"/>
    </location>
</feature>
<keyword evidence="5" id="KW-1185">Reference proteome</keyword>
<sequence length="856" mass="95294">MDPSLLDYARFHGIASDYTAVDPRAHIDDTLQSGPKDDLSLQHAQLECHNRLDFARATLEDNIRREKLCLSKEGARFLTSLIRNNQSQSLVINWDGLLPDFHRVDAKIDPPIFSLESESDVKLSQRPLRYSAHDIELGLSNISEELANAPKPLAGLRVNENSLMDQINRDKLKCSKESFSLIQSVRSDAGPSISELEDVLESLLKDIQIESTTPVLRPLSAECFPSSPAPMFDEHMLPIPASPASNGLELLRHHPAPCGLEYEYIMNENRYPFAPNRESRHDHMELSEGDSSTHDTPKIEIEPSTKTGFPTMELCNEGKHSMIIATLEPSSSSANKSDPSEYGTCNSDARSNNRVFATTAAKVPLSEHMKGTAEERTVKLQHTQQCLGISSKNDRSREDPESLSKHVASAVTKQPQKFRAGSCHQHTLEPHGVHETKIPVPQLRRVTLGSLSSFMETRGRSTKKQILAKSPYFASEASRGPEQQNNYFDTSFREQQQQNVNVSKSLRTPSIPAVQAPRCPAQHGGLVLFISTGLLETHMQVIQCLEGSDHPPQLIYRDYGNGSSKCQSRQQPRESSSQHPQTTSIHSPDEADIILSPRTGIILTTSQATMQLYLPGHKSTFTQPNLPQIKAVNSPLRESVYRLSTRYQQLYVFISHGTEQSKRSKSRASTRQLSANENLLNSLTSLSAFCTSLSEYSSITPLIIPSVPESAAAWILALSHKHLCQLPPQRPNPYSPYTIAFTPVNPKPQLGAFLGNPGESVWELFLRRVGLNPYAAQVVLAVLRRDGEDAVNGSEFHESGVQQMGGYLSRFVEMSLEDRRVLFGGLLGENILKRVDSLIERDWQCDWALNFDDGIE</sequence>
<evidence type="ECO:0000259" key="3">
    <source>
        <dbReference type="Pfam" id="PF23395"/>
    </source>
</evidence>
<feature type="region of interest" description="Disordered" evidence="1">
    <location>
        <begin position="382"/>
        <end position="406"/>
    </location>
</feature>
<reference evidence="4" key="2">
    <citation type="submission" date="2021-02" db="EMBL/GenBank/DDBJ databases">
        <title>Aspergillus puulaauensis MK2 genome sequence.</title>
        <authorList>
            <person name="Futagami T."/>
            <person name="Mori K."/>
            <person name="Kadooka C."/>
            <person name="Tanaka T."/>
        </authorList>
    </citation>
    <scope>NUCLEOTIDE SEQUENCE</scope>
    <source>
        <strain evidence="4">MK2</strain>
    </source>
</reference>
<dbReference type="AlphaFoldDB" id="A0A7R7XFN7"/>
<evidence type="ECO:0000259" key="2">
    <source>
        <dbReference type="Pfam" id="PF23394"/>
    </source>
</evidence>
<dbReference type="InterPro" id="IPR055528">
    <property type="entry name" value="DUF7102"/>
</dbReference>
<feature type="region of interest" description="Disordered" evidence="1">
    <location>
        <begin position="275"/>
        <end position="310"/>
    </location>
</feature>
<evidence type="ECO:0000256" key="1">
    <source>
        <dbReference type="SAM" id="MobiDB-lite"/>
    </source>
</evidence>
<dbReference type="RefSeq" id="XP_041552598.1">
    <property type="nucleotide sequence ID" value="XM_041699522.1"/>
</dbReference>
<feature type="compositionally biased region" description="Basic and acidic residues" evidence="1">
    <location>
        <begin position="277"/>
        <end position="303"/>
    </location>
</feature>
<reference evidence="4" key="1">
    <citation type="submission" date="2021-01" db="EMBL/GenBank/DDBJ databases">
        <authorList>
            <consortium name="Aspergillus puulaauensis MK2 genome sequencing consortium"/>
            <person name="Kazuki M."/>
            <person name="Futagami T."/>
        </authorList>
    </citation>
    <scope>NUCLEOTIDE SEQUENCE</scope>
    <source>
        <strain evidence="4">MK2</strain>
    </source>
</reference>
<feature type="region of interest" description="Disordered" evidence="1">
    <location>
        <begin position="329"/>
        <end position="349"/>
    </location>
</feature>
<evidence type="ECO:0000313" key="4">
    <source>
        <dbReference type="EMBL" id="BCS20404.1"/>
    </source>
</evidence>
<dbReference type="InterPro" id="IPR057559">
    <property type="entry name" value="SAM_6"/>
</dbReference>
<dbReference type="KEGG" id="apuu:APUU_20836S"/>
<dbReference type="OrthoDB" id="3647246at2759"/>
<dbReference type="Pfam" id="PF23394">
    <property type="entry name" value="DUF7102"/>
    <property type="match status" value="1"/>
</dbReference>
<feature type="compositionally biased region" description="Polar residues" evidence="1">
    <location>
        <begin position="382"/>
        <end position="391"/>
    </location>
</feature>
<proteinExistence type="predicted"/>
<dbReference type="Pfam" id="PF23395">
    <property type="entry name" value="SAM_6"/>
    <property type="match status" value="1"/>
</dbReference>
<feature type="domain" description="SAM-like" evidence="3">
    <location>
        <begin position="758"/>
        <end position="838"/>
    </location>
</feature>
<evidence type="ECO:0000313" key="5">
    <source>
        <dbReference type="Proteomes" id="UP000654913"/>
    </source>
</evidence>
<protein>
    <submittedName>
        <fullName evidence="4">Uncharacterized protein</fullName>
    </submittedName>
</protein>